<organism evidence="1 2">
    <name type="scientific">Clostridium fungisolvens</name>
    <dbReference type="NCBI Taxonomy" id="1604897"/>
    <lineage>
        <taxon>Bacteria</taxon>
        <taxon>Bacillati</taxon>
        <taxon>Bacillota</taxon>
        <taxon>Clostridia</taxon>
        <taxon>Eubacteriales</taxon>
        <taxon>Clostridiaceae</taxon>
        <taxon>Clostridium</taxon>
    </lineage>
</organism>
<name>A0A6V8SEA8_9CLOT</name>
<protein>
    <submittedName>
        <fullName evidence="1">Uncharacterized protein</fullName>
    </submittedName>
</protein>
<dbReference type="AlphaFoldDB" id="A0A6V8SEA8"/>
<proteinExistence type="predicted"/>
<dbReference type="Proteomes" id="UP000580568">
    <property type="component" value="Unassembled WGS sequence"/>
</dbReference>
<dbReference type="RefSeq" id="WP_183276907.1">
    <property type="nucleotide sequence ID" value="NZ_BLZR01000001.1"/>
</dbReference>
<sequence>MDNMNTLLLWAAMLFLIIFAAVRLAINPLVDKQGDPIEESDDFVKLRDIDVLSDSELEEIIEFYQKNELKNKNYKQYENYSNALKELKEIGYLSEELYSSKTDMLNDYFKID</sequence>
<gene>
    <name evidence="1" type="ORF">bsdtw1_01480</name>
</gene>
<comment type="caution">
    <text evidence="1">The sequence shown here is derived from an EMBL/GenBank/DDBJ whole genome shotgun (WGS) entry which is preliminary data.</text>
</comment>
<keyword evidence="2" id="KW-1185">Reference proteome</keyword>
<evidence type="ECO:0000313" key="1">
    <source>
        <dbReference type="EMBL" id="GFP75400.1"/>
    </source>
</evidence>
<reference evidence="1 2" key="1">
    <citation type="submission" date="2020-07" db="EMBL/GenBank/DDBJ databases">
        <title>A new beta-1,3-glucan-decomposing anaerobic bacterium isolated from anoxic soil subjected to biological soil disinfestation.</title>
        <authorList>
            <person name="Ueki A."/>
            <person name="Tonouchi A."/>
        </authorList>
    </citation>
    <scope>NUCLEOTIDE SEQUENCE [LARGE SCALE GENOMIC DNA]</scope>
    <source>
        <strain evidence="1 2">TW1</strain>
    </source>
</reference>
<dbReference type="EMBL" id="BLZR01000001">
    <property type="protein sequence ID" value="GFP75400.1"/>
    <property type="molecule type" value="Genomic_DNA"/>
</dbReference>
<accession>A0A6V8SEA8</accession>
<evidence type="ECO:0000313" key="2">
    <source>
        <dbReference type="Proteomes" id="UP000580568"/>
    </source>
</evidence>